<organism evidence="1 2">
    <name type="scientific">Lepagella muris</name>
    <dbReference type="NCBI Taxonomy" id="3032870"/>
    <lineage>
        <taxon>Bacteria</taxon>
        <taxon>Pseudomonadati</taxon>
        <taxon>Bacteroidota</taxon>
        <taxon>Bacteroidia</taxon>
        <taxon>Bacteroidales</taxon>
        <taxon>Muribaculaceae</taxon>
        <taxon>Lepagella</taxon>
    </lineage>
</organism>
<evidence type="ECO:0000313" key="2">
    <source>
        <dbReference type="Proteomes" id="UP000306319"/>
    </source>
</evidence>
<accession>A0AC61RJ93</accession>
<proteinExistence type="predicted"/>
<comment type="caution">
    <text evidence="1">The sequence shown here is derived from an EMBL/GenBank/DDBJ whole genome shotgun (WGS) entry which is preliminary data.</text>
</comment>
<sequence length="478" mass="51545">MEKIDLANELGNLQSVSAEDMVLGFSKSGKKFGFIPLSFVTNEGYACRRWNINNSSPVGEAVGNIDYLRSLPALLGLGCYLVDRNHGRRKLDPTNHYKFATGETAKLDGSMGDYMWGWGTAWYYAWWTEGSYYYEAASLKPIPGRLNYRIPVASTSALGVAVVDRTNLELCSVINTSVRYRGGNNDTAKDGTFRTLLGRAATSLNAATFGEYARKKGEGWEAYWYAHAAAIGILFRIIFGTRNVQSAVNANKDANGLWQGGLGNGVTGAGSWWSASAADNPNTFGYLPFLPTNVGVSLADGCGSVNYAVKGADGATLYTAPVPVFFGLKNFFGYLGRWERGTLINKITGGAADIYVVPKLYSAYSMNSLSGLTKVATTPAAKTASTWEYHKQLSMQNLCHVPTVTGATISTYYADGYYNDNAVSGLRVPARGGIASDGGYAGLEYLYVHAGVSASYAHYGSPLCEAEENWDTTPFLAV</sequence>
<dbReference type="Proteomes" id="UP000306319">
    <property type="component" value="Unassembled WGS sequence"/>
</dbReference>
<protein>
    <submittedName>
        <fullName evidence="1">Uncharacterized protein</fullName>
    </submittedName>
</protein>
<evidence type="ECO:0000313" key="1">
    <source>
        <dbReference type="EMBL" id="TGY80256.1"/>
    </source>
</evidence>
<keyword evidence="2" id="KW-1185">Reference proteome</keyword>
<name>A0AC61RJ93_9BACT</name>
<dbReference type="EMBL" id="SRYB01000003">
    <property type="protein sequence ID" value="TGY80256.1"/>
    <property type="molecule type" value="Genomic_DNA"/>
</dbReference>
<reference evidence="1" key="1">
    <citation type="submission" date="2019-04" db="EMBL/GenBank/DDBJ databases">
        <title>Microbes associate with the intestines of laboratory mice.</title>
        <authorList>
            <person name="Navarre W."/>
            <person name="Wong E."/>
            <person name="Huang K."/>
            <person name="Tropini C."/>
            <person name="Ng K."/>
            <person name="Yu B."/>
        </authorList>
    </citation>
    <scope>NUCLEOTIDE SEQUENCE</scope>
    <source>
        <strain evidence="1">NM04_E33</strain>
    </source>
</reference>
<gene>
    <name evidence="1" type="ORF">E5331_03190</name>
</gene>